<dbReference type="InterPro" id="IPR050833">
    <property type="entry name" value="Poly_Biosynth_Transport"/>
</dbReference>
<dbReference type="GO" id="GO:0005886">
    <property type="term" value="C:plasma membrane"/>
    <property type="evidence" value="ECO:0007669"/>
    <property type="project" value="UniProtKB-SubCell"/>
</dbReference>
<dbReference type="InterPro" id="IPR002797">
    <property type="entry name" value="Polysacc_synth"/>
</dbReference>
<gene>
    <name evidence="7" type="ORF">SAMN05216241_106182</name>
</gene>
<dbReference type="STRING" id="1082479.SAMN05216241_106182"/>
<evidence type="ECO:0000313" key="7">
    <source>
        <dbReference type="EMBL" id="SDG20020.1"/>
    </source>
</evidence>
<dbReference type="PANTHER" id="PTHR30250:SF31">
    <property type="entry name" value="INNER MEMBRANE PROTEIN YGHQ"/>
    <property type="match status" value="1"/>
</dbReference>
<feature type="transmembrane region" description="Helical" evidence="6">
    <location>
        <begin position="429"/>
        <end position="451"/>
    </location>
</feature>
<dbReference type="RefSeq" id="WP_090020250.1">
    <property type="nucleotide sequence ID" value="NZ_FNCE01000006.1"/>
</dbReference>
<evidence type="ECO:0000256" key="1">
    <source>
        <dbReference type="ARBA" id="ARBA00004651"/>
    </source>
</evidence>
<dbReference type="EMBL" id="FNCE01000006">
    <property type="protein sequence ID" value="SDG20020.1"/>
    <property type="molecule type" value="Genomic_DNA"/>
</dbReference>
<evidence type="ECO:0000313" key="8">
    <source>
        <dbReference type="Proteomes" id="UP000199415"/>
    </source>
</evidence>
<accession>A0A1G7SCU9</accession>
<dbReference type="Proteomes" id="UP000199415">
    <property type="component" value="Unassembled WGS sequence"/>
</dbReference>
<feature type="transmembrane region" description="Helical" evidence="6">
    <location>
        <begin position="183"/>
        <end position="201"/>
    </location>
</feature>
<name>A0A1G7SCU9_9PROT</name>
<dbReference type="Pfam" id="PF01943">
    <property type="entry name" value="Polysacc_synt"/>
    <property type="match status" value="1"/>
</dbReference>
<evidence type="ECO:0000256" key="6">
    <source>
        <dbReference type="SAM" id="Phobius"/>
    </source>
</evidence>
<proteinExistence type="predicted"/>
<evidence type="ECO:0000256" key="2">
    <source>
        <dbReference type="ARBA" id="ARBA00022475"/>
    </source>
</evidence>
<organism evidence="7 8">
    <name type="scientific">Limimonas halophila</name>
    <dbReference type="NCBI Taxonomy" id="1082479"/>
    <lineage>
        <taxon>Bacteria</taxon>
        <taxon>Pseudomonadati</taxon>
        <taxon>Pseudomonadota</taxon>
        <taxon>Alphaproteobacteria</taxon>
        <taxon>Rhodospirillales</taxon>
        <taxon>Rhodovibrionaceae</taxon>
        <taxon>Limimonas</taxon>
    </lineage>
</organism>
<keyword evidence="8" id="KW-1185">Reference proteome</keyword>
<keyword evidence="5 6" id="KW-0472">Membrane</keyword>
<dbReference type="OrthoDB" id="493991at2"/>
<feature type="transmembrane region" description="Helical" evidence="6">
    <location>
        <begin position="398"/>
        <end position="423"/>
    </location>
</feature>
<reference evidence="7 8" key="1">
    <citation type="submission" date="2016-10" db="EMBL/GenBank/DDBJ databases">
        <authorList>
            <person name="de Groot N.N."/>
        </authorList>
    </citation>
    <scope>NUCLEOTIDE SEQUENCE [LARGE SCALE GENOMIC DNA]</scope>
    <source>
        <strain evidence="7 8">DSM 25584</strain>
    </source>
</reference>
<keyword evidence="2" id="KW-1003">Cell membrane</keyword>
<feature type="transmembrane region" description="Helical" evidence="6">
    <location>
        <begin position="364"/>
        <end position="386"/>
    </location>
</feature>
<evidence type="ECO:0000256" key="5">
    <source>
        <dbReference type="ARBA" id="ARBA00023136"/>
    </source>
</evidence>
<evidence type="ECO:0000256" key="4">
    <source>
        <dbReference type="ARBA" id="ARBA00022989"/>
    </source>
</evidence>
<keyword evidence="3 6" id="KW-0812">Transmembrane</keyword>
<sequence length="461" mass="48764">MPLADTLTDNRAVRGLRALGGHIRAKPWLRPVRNAGTLLIGRTAQAVLGLVAMALAARALGTEAFGILAVLESLVIATGKLTRLNAQHAILRHGAEALQADRPRHLQRLIQYGVTVNALSAAVALTIVMVALGPAGDAFGLPPDAAPMARVYGTLVVFIMFVDTPRGVLQLFDRWRLLSLQSAVAPFLRVLTGAGMLLAGAGLPAFLLAWFAARAFARMVMMAMALRTLRERGLLRGLARPARRFWRPEPGIWRYVGGIQVTRGLMTLREDAAVIAVGWLLGPGGAGLFRVADKLGQVVEKPVSKLLTPTILPELTHQAARGHTRDRRKMVLRTAALAGGFSLVLCGALALAGKPVIALAFGEAYTGAYAAMVLTAVAFAGQAWIFPLQPLLFSTGHVRLVVAVRAITTAVYFAALAGGTVAFGVTGAGLAAIVYVAVLGALFLVLGRAPLSGYLRKQQRS</sequence>
<evidence type="ECO:0000256" key="3">
    <source>
        <dbReference type="ARBA" id="ARBA00022692"/>
    </source>
</evidence>
<dbReference type="PANTHER" id="PTHR30250">
    <property type="entry name" value="PST FAMILY PREDICTED COLANIC ACID TRANSPORTER"/>
    <property type="match status" value="1"/>
</dbReference>
<feature type="transmembrane region" description="Helical" evidence="6">
    <location>
        <begin position="331"/>
        <end position="352"/>
    </location>
</feature>
<dbReference type="AlphaFoldDB" id="A0A1G7SCU9"/>
<comment type="subcellular location">
    <subcellularLocation>
        <location evidence="1">Cell membrane</location>
        <topology evidence="1">Multi-pass membrane protein</topology>
    </subcellularLocation>
</comment>
<keyword evidence="4 6" id="KW-1133">Transmembrane helix</keyword>
<feature type="transmembrane region" description="Helical" evidence="6">
    <location>
        <begin position="145"/>
        <end position="162"/>
    </location>
</feature>
<protein>
    <submittedName>
        <fullName evidence="7">Membrane protein involved in the export of O-antigen and teichoic acid</fullName>
    </submittedName>
</protein>
<feature type="transmembrane region" description="Helical" evidence="6">
    <location>
        <begin position="109"/>
        <end position="133"/>
    </location>
</feature>